<organism evidence="1">
    <name type="scientific">Neisseria meningitidis alpha153</name>
    <dbReference type="NCBI Taxonomy" id="663926"/>
    <lineage>
        <taxon>Bacteria</taxon>
        <taxon>Pseudomonadati</taxon>
        <taxon>Pseudomonadota</taxon>
        <taxon>Betaproteobacteria</taxon>
        <taxon>Neisseriales</taxon>
        <taxon>Neisseriaceae</taxon>
        <taxon>Neisseria</taxon>
    </lineage>
</organism>
<name>C6SB40_NEIME</name>
<evidence type="ECO:0000313" key="1">
    <source>
        <dbReference type="EMBL" id="CBA04544.1"/>
    </source>
</evidence>
<proteinExistence type="predicted"/>
<sequence>MPSERISDGILCLKGQVMSDFLPEFEPCGIYSGLTKIRTRRRSRRQYK</sequence>
<gene>
    <name evidence="1" type="ORF">NME_0501</name>
</gene>
<dbReference type="AlphaFoldDB" id="C6SB40"/>
<accession>C6SB40</accession>
<dbReference type="EMBL" id="AM889137">
    <property type="protein sequence ID" value="CBA04544.1"/>
    <property type="molecule type" value="Genomic_DNA"/>
</dbReference>
<reference evidence="1" key="1">
    <citation type="journal article" date="2008" name="Proc. Natl. Acad. Sci. U.S.A.">
        <title>Whole-genome comparison of disease and carriage strains provides insights into virulence evolution in Neisseria meningitidis.</title>
        <authorList>
            <person name="Schoen C."/>
            <person name="Blom J."/>
            <person name="Claus H."/>
            <person name="Schramm-Glueck A."/>
            <person name="Brandt P."/>
            <person name="Mueller T."/>
            <person name="Goesmann A."/>
            <person name="Joseph B."/>
            <person name="Konietzny S."/>
            <person name="Kurzai O."/>
            <person name="Schmitt C."/>
            <person name="Friedrich T."/>
            <person name="Linke B."/>
            <person name="Vogel U."/>
            <person name="Frosch M."/>
        </authorList>
    </citation>
    <scope>NUCLEOTIDE SEQUENCE</scope>
    <source>
        <strain evidence="1">Alpha153</strain>
    </source>
</reference>
<protein>
    <submittedName>
        <fullName evidence="1">Uncharacterized protein</fullName>
    </submittedName>
</protein>